<reference evidence="2 3" key="1">
    <citation type="submission" date="2023-07" db="EMBL/GenBank/DDBJ databases">
        <title>Comparative genomics of wheat-associated soil bacteria to identify genetic determinants of phenazine resistance.</title>
        <authorList>
            <person name="Mouncey N."/>
        </authorList>
    </citation>
    <scope>NUCLEOTIDE SEQUENCE [LARGE SCALE GENOMIC DNA]</scope>
    <source>
        <strain evidence="2 3">B3I12</strain>
    </source>
</reference>
<feature type="domain" description="DUF6980" evidence="1">
    <location>
        <begin position="23"/>
        <end position="119"/>
    </location>
</feature>
<protein>
    <recommendedName>
        <fullName evidence="1">DUF6980 domain-containing protein</fullName>
    </recommendedName>
</protein>
<comment type="caution">
    <text evidence="2">The sequence shown here is derived from an EMBL/GenBank/DDBJ whole genome shotgun (WGS) entry which is preliminary data.</text>
</comment>
<proteinExistence type="predicted"/>
<organism evidence="2 3">
    <name type="scientific">Streptomyces africanus</name>
    <dbReference type="NCBI Taxonomy" id="231024"/>
    <lineage>
        <taxon>Bacteria</taxon>
        <taxon>Bacillati</taxon>
        <taxon>Actinomycetota</taxon>
        <taxon>Actinomycetes</taxon>
        <taxon>Kitasatosporales</taxon>
        <taxon>Streptomycetaceae</taxon>
        <taxon>Streptomyces</taxon>
    </lineage>
</organism>
<evidence type="ECO:0000313" key="2">
    <source>
        <dbReference type="EMBL" id="MDQ0746024.1"/>
    </source>
</evidence>
<dbReference type="Pfam" id="PF22400">
    <property type="entry name" value="DUF6980"/>
    <property type="match status" value="1"/>
</dbReference>
<sequence>MRRREGVGERGGPVTRRVEVTTHHCCETMTSRVNVDCDQHDDPVTCPDTLVDFRAEFQEYGLIIHDGGASSITIDFCPWCGRRLPESQRDRWFDELERRGIDPWEDEVPAEFQDDRWLTSLHQE</sequence>
<name>A0ABU0QHF9_9ACTN</name>
<gene>
    <name evidence="2" type="ORF">QF034_000255</name>
</gene>
<keyword evidence="3" id="KW-1185">Reference proteome</keyword>
<evidence type="ECO:0000259" key="1">
    <source>
        <dbReference type="Pfam" id="PF22400"/>
    </source>
</evidence>
<evidence type="ECO:0000313" key="3">
    <source>
        <dbReference type="Proteomes" id="UP001232755"/>
    </source>
</evidence>
<dbReference type="InterPro" id="IPR053918">
    <property type="entry name" value="DUF6980"/>
</dbReference>
<dbReference type="EMBL" id="JAUSYP010000001">
    <property type="protein sequence ID" value="MDQ0746024.1"/>
    <property type="molecule type" value="Genomic_DNA"/>
</dbReference>
<accession>A0ABU0QHF9</accession>
<dbReference type="Proteomes" id="UP001232755">
    <property type="component" value="Unassembled WGS sequence"/>
</dbReference>